<dbReference type="Pfam" id="PF01547">
    <property type="entry name" value="SBP_bac_1"/>
    <property type="match status" value="1"/>
</dbReference>
<protein>
    <recommendedName>
        <fullName evidence="3">ABC transporter substrate-binding protein</fullName>
    </recommendedName>
</protein>
<evidence type="ECO:0000313" key="1">
    <source>
        <dbReference type="EMBL" id="PZF80147.1"/>
    </source>
</evidence>
<evidence type="ECO:0000313" key="2">
    <source>
        <dbReference type="Proteomes" id="UP000248764"/>
    </source>
</evidence>
<reference evidence="1 2" key="1">
    <citation type="submission" date="2018-01" db="EMBL/GenBank/DDBJ databases">
        <title>Draft genome sequence of Jiangella sp. GTF31.</title>
        <authorList>
            <person name="Sahin N."/>
            <person name="Ay H."/>
            <person name="Saygin H."/>
        </authorList>
    </citation>
    <scope>NUCLEOTIDE SEQUENCE [LARGE SCALE GENOMIC DNA]</scope>
    <source>
        <strain evidence="1 2">GTF31</strain>
    </source>
</reference>
<dbReference type="InterPro" id="IPR050490">
    <property type="entry name" value="Bact_solute-bd_prot1"/>
</dbReference>
<dbReference type="PANTHER" id="PTHR43649">
    <property type="entry name" value="ARABINOSE-BINDING PROTEIN-RELATED"/>
    <property type="match status" value="1"/>
</dbReference>
<dbReference type="Proteomes" id="UP000248764">
    <property type="component" value="Unassembled WGS sequence"/>
</dbReference>
<evidence type="ECO:0008006" key="3">
    <source>
        <dbReference type="Google" id="ProtNLM"/>
    </source>
</evidence>
<keyword evidence="2" id="KW-1185">Reference proteome</keyword>
<dbReference type="EMBL" id="POTW01000099">
    <property type="protein sequence ID" value="PZF80147.1"/>
    <property type="molecule type" value="Genomic_DNA"/>
</dbReference>
<comment type="caution">
    <text evidence="1">The sequence shown here is derived from an EMBL/GenBank/DDBJ whole genome shotgun (WGS) entry which is preliminary data.</text>
</comment>
<dbReference type="PANTHER" id="PTHR43649:SF11">
    <property type="entry name" value="ABC TRANSPORTER SUBSTRATE-BINDING PROTEIN YESO-RELATED"/>
    <property type="match status" value="1"/>
</dbReference>
<dbReference type="AlphaFoldDB" id="A0A2W2BWZ8"/>
<proteinExistence type="predicted"/>
<sequence length="442" mass="46690">MAIERMEMKPLRRRTALKGMMGVLIGGGASATLLACSGDGGASSSGEGGVTKLRMSWFGNAARAEAIDRSIDLFEAANPNIVVEREYAAFDAYNERLAAQVAAGDAPDIITSGWESLMRNVPMLADLNKYKSDLDLQGFTDSDLGLTTIDGRLVGLPSSFAAAGALINKTIFEAAGIDLPDDANWSWQDMIRIGADVTAASPDDVYGLRSFGFGGLYVLFHLALQAGEMPFGDDGKVTMSEQTLTRFFELVLEASDANAAPPPDVAIEFAQGGLAELQFGIVPHSNAQAVPLQLPNMPPGTELYMALPPGVGKQPESGFFCAGSSWGITNQSDHVEESVQLLNFLLNNQDAVDARGIALGIPVNSNVLDGLAQVVDTSTAAALEWAIEMKDTATLLPSPHQAWATSSAVMGGISTDLLQGRLSPAQAGTRFAEQMDELVEKS</sequence>
<accession>A0A2W2BWZ8</accession>
<gene>
    <name evidence="1" type="ORF">C1I92_27580</name>
</gene>
<dbReference type="Gene3D" id="3.40.190.10">
    <property type="entry name" value="Periplasmic binding protein-like II"/>
    <property type="match status" value="2"/>
</dbReference>
<dbReference type="RefSeq" id="WP_111257847.1">
    <property type="nucleotide sequence ID" value="NZ_POTW01000099.1"/>
</dbReference>
<organism evidence="1 2">
    <name type="scientific">Jiangella anatolica</name>
    <dbReference type="NCBI Taxonomy" id="2670374"/>
    <lineage>
        <taxon>Bacteria</taxon>
        <taxon>Bacillati</taxon>
        <taxon>Actinomycetota</taxon>
        <taxon>Actinomycetes</taxon>
        <taxon>Jiangellales</taxon>
        <taxon>Jiangellaceae</taxon>
        <taxon>Jiangella</taxon>
    </lineage>
</organism>
<dbReference type="InterPro" id="IPR006059">
    <property type="entry name" value="SBP"/>
</dbReference>
<name>A0A2W2BWZ8_9ACTN</name>
<dbReference type="SUPFAM" id="SSF53850">
    <property type="entry name" value="Periplasmic binding protein-like II"/>
    <property type="match status" value="1"/>
</dbReference>